<dbReference type="AlphaFoldDB" id="A0A9Q0QP13"/>
<evidence type="ECO:0000313" key="3">
    <source>
        <dbReference type="Proteomes" id="UP001141806"/>
    </source>
</evidence>
<comment type="caution">
    <text evidence="2">The sequence shown here is derived from an EMBL/GenBank/DDBJ whole genome shotgun (WGS) entry which is preliminary data.</text>
</comment>
<feature type="region of interest" description="Disordered" evidence="1">
    <location>
        <begin position="1"/>
        <end position="64"/>
    </location>
</feature>
<reference evidence="2" key="1">
    <citation type="journal article" date="2023" name="Plant J.">
        <title>The genome of the king protea, Protea cynaroides.</title>
        <authorList>
            <person name="Chang J."/>
            <person name="Duong T.A."/>
            <person name="Schoeman C."/>
            <person name="Ma X."/>
            <person name="Roodt D."/>
            <person name="Barker N."/>
            <person name="Li Z."/>
            <person name="Van de Peer Y."/>
            <person name="Mizrachi E."/>
        </authorList>
    </citation>
    <scope>NUCLEOTIDE SEQUENCE</scope>
    <source>
        <tissue evidence="2">Young leaves</tissue>
    </source>
</reference>
<proteinExistence type="predicted"/>
<accession>A0A9Q0QP13</accession>
<keyword evidence="3" id="KW-1185">Reference proteome</keyword>
<organism evidence="2 3">
    <name type="scientific">Protea cynaroides</name>
    <dbReference type="NCBI Taxonomy" id="273540"/>
    <lineage>
        <taxon>Eukaryota</taxon>
        <taxon>Viridiplantae</taxon>
        <taxon>Streptophyta</taxon>
        <taxon>Embryophyta</taxon>
        <taxon>Tracheophyta</taxon>
        <taxon>Spermatophyta</taxon>
        <taxon>Magnoliopsida</taxon>
        <taxon>Proteales</taxon>
        <taxon>Proteaceae</taxon>
        <taxon>Protea</taxon>
    </lineage>
</organism>
<evidence type="ECO:0000256" key="1">
    <source>
        <dbReference type="SAM" id="MobiDB-lite"/>
    </source>
</evidence>
<feature type="compositionally biased region" description="Basic and acidic residues" evidence="1">
    <location>
        <begin position="1"/>
        <end position="26"/>
    </location>
</feature>
<gene>
    <name evidence="2" type="ORF">NE237_018549</name>
</gene>
<protein>
    <submittedName>
        <fullName evidence="2">Uncharacterized protein</fullName>
    </submittedName>
</protein>
<dbReference type="Proteomes" id="UP001141806">
    <property type="component" value="Unassembled WGS sequence"/>
</dbReference>
<sequence length="107" mass="11948">MGKSTLKETRDSNRYDQDNEGDREGTETDNEEEEGDISKEVPPPTQGLRVSRQSSGRSGRRCRSEVLPAMQQVSSPIVLSFYSELDSNLGFGLAIILEFEIPRIITV</sequence>
<feature type="compositionally biased region" description="Low complexity" evidence="1">
    <location>
        <begin position="47"/>
        <end position="57"/>
    </location>
</feature>
<name>A0A9Q0QP13_9MAGN</name>
<dbReference type="EMBL" id="JAMYWD010000007">
    <property type="protein sequence ID" value="KAJ4966700.1"/>
    <property type="molecule type" value="Genomic_DNA"/>
</dbReference>
<evidence type="ECO:0000313" key="2">
    <source>
        <dbReference type="EMBL" id="KAJ4966700.1"/>
    </source>
</evidence>